<keyword evidence="3" id="KW-1185">Reference proteome</keyword>
<feature type="transmembrane region" description="Helical" evidence="1">
    <location>
        <begin position="77"/>
        <end position="95"/>
    </location>
</feature>
<proteinExistence type="predicted"/>
<dbReference type="InterPro" id="IPR052728">
    <property type="entry name" value="O2_lipid_transport_reg"/>
</dbReference>
<name>A0A7R9R257_9ACAR</name>
<dbReference type="PANTHER" id="PTHR11161">
    <property type="entry name" value="O-ACYLTRANSFERASE"/>
    <property type="match status" value="1"/>
</dbReference>
<dbReference type="PANTHER" id="PTHR11161:SF0">
    <property type="entry name" value="O-ACYLTRANSFERASE LIKE PROTEIN"/>
    <property type="match status" value="1"/>
</dbReference>
<feature type="transmembrane region" description="Helical" evidence="1">
    <location>
        <begin position="115"/>
        <end position="141"/>
    </location>
</feature>
<dbReference type="EMBL" id="CAJPVJ010048500">
    <property type="protein sequence ID" value="CAG2182840.1"/>
    <property type="molecule type" value="Genomic_DNA"/>
</dbReference>
<keyword evidence="1" id="KW-0812">Transmembrane</keyword>
<organism evidence="2">
    <name type="scientific">Oppiella nova</name>
    <dbReference type="NCBI Taxonomy" id="334625"/>
    <lineage>
        <taxon>Eukaryota</taxon>
        <taxon>Metazoa</taxon>
        <taxon>Ecdysozoa</taxon>
        <taxon>Arthropoda</taxon>
        <taxon>Chelicerata</taxon>
        <taxon>Arachnida</taxon>
        <taxon>Acari</taxon>
        <taxon>Acariformes</taxon>
        <taxon>Sarcoptiformes</taxon>
        <taxon>Oribatida</taxon>
        <taxon>Brachypylina</taxon>
        <taxon>Oppioidea</taxon>
        <taxon>Oppiidae</taxon>
        <taxon>Oppiella</taxon>
    </lineage>
</organism>
<reference evidence="2" key="1">
    <citation type="submission" date="2020-11" db="EMBL/GenBank/DDBJ databases">
        <authorList>
            <person name="Tran Van P."/>
        </authorList>
    </citation>
    <scope>NUCLEOTIDE SEQUENCE</scope>
</reference>
<sequence>MGWCASVLAIIIVYMWSNTFWKVQKSAPLFSVLLWFTFGKLAFAIAITWIFFCLCTGRARTMDYLLSWPNFQPFSRLSFSFFMIHFMVVIRRVFTVKETITMSDGLLIENSIIDIMVTFCLAYVFYALIEAPFTNLMAIWLKKDTQRDDL</sequence>
<feature type="non-terminal residue" evidence="2">
    <location>
        <position position="150"/>
    </location>
</feature>
<dbReference type="OrthoDB" id="10265389at2759"/>
<gene>
    <name evidence="2" type="ORF">ONB1V03_LOCUS22261</name>
</gene>
<evidence type="ECO:0000256" key="1">
    <source>
        <dbReference type="SAM" id="Phobius"/>
    </source>
</evidence>
<evidence type="ECO:0000313" key="3">
    <source>
        <dbReference type="Proteomes" id="UP000728032"/>
    </source>
</evidence>
<dbReference type="AlphaFoldDB" id="A0A7R9R257"/>
<protein>
    <submittedName>
        <fullName evidence="2">Uncharacterized protein</fullName>
    </submittedName>
</protein>
<keyword evidence="1" id="KW-0472">Membrane</keyword>
<accession>A0A7R9R257</accession>
<dbReference type="Proteomes" id="UP000728032">
    <property type="component" value="Unassembled WGS sequence"/>
</dbReference>
<keyword evidence="1" id="KW-1133">Transmembrane helix</keyword>
<evidence type="ECO:0000313" key="2">
    <source>
        <dbReference type="EMBL" id="CAD7665704.1"/>
    </source>
</evidence>
<dbReference type="EMBL" id="OC963325">
    <property type="protein sequence ID" value="CAD7665704.1"/>
    <property type="molecule type" value="Genomic_DNA"/>
</dbReference>
<feature type="transmembrane region" description="Helical" evidence="1">
    <location>
        <begin position="33"/>
        <end position="56"/>
    </location>
</feature>